<reference evidence="1 2" key="1">
    <citation type="submission" date="2018-02" db="EMBL/GenBank/DDBJ databases">
        <title>The draft genome of Phyllobacterium myrsinacearum DSM5892.</title>
        <authorList>
            <person name="Li L."/>
            <person name="Liu L."/>
            <person name="Zhang X."/>
            <person name="Wang T."/>
        </authorList>
    </citation>
    <scope>NUCLEOTIDE SEQUENCE [LARGE SCALE GENOMIC DNA]</scope>
    <source>
        <strain evidence="1 2">DSM 5892</strain>
    </source>
</reference>
<sequence length="181" mass="19216">MIFAVGLAGCSTSGTKDASKDPAVQEAQARITATELTAYCPTVTIREGTAIFNNYGKAPKAPENLIYQASIADETRSCQRNGGTLGMNVAISGKVVPGPKFSPGTLTMPIRVAVMQGSNVLYSKLYRQPISATDTSAASQFIFNDPNVSFPTPTAKDIQVFIGFDEGPDDSQAKTKTKKKK</sequence>
<dbReference type="EMBL" id="PVBT01000008">
    <property type="protein sequence ID" value="PRD50292.1"/>
    <property type="molecule type" value="Genomic_DNA"/>
</dbReference>
<evidence type="ECO:0000313" key="2">
    <source>
        <dbReference type="Proteomes" id="UP000238563"/>
    </source>
</evidence>
<gene>
    <name evidence="1" type="ORF">C5750_22675</name>
</gene>
<evidence type="ECO:0008006" key="3">
    <source>
        <dbReference type="Google" id="ProtNLM"/>
    </source>
</evidence>
<protein>
    <recommendedName>
        <fullName evidence="3">Lipoprotein</fullName>
    </recommendedName>
</protein>
<dbReference type="OrthoDB" id="8446614at2"/>
<comment type="caution">
    <text evidence="1">The sequence shown here is derived from an EMBL/GenBank/DDBJ whole genome shotgun (WGS) entry which is preliminary data.</text>
</comment>
<organism evidence="1 2">
    <name type="scientific">Phyllobacterium myrsinacearum</name>
    <dbReference type="NCBI Taxonomy" id="28101"/>
    <lineage>
        <taxon>Bacteria</taxon>
        <taxon>Pseudomonadati</taxon>
        <taxon>Pseudomonadota</taxon>
        <taxon>Alphaproteobacteria</taxon>
        <taxon>Hyphomicrobiales</taxon>
        <taxon>Phyllobacteriaceae</taxon>
        <taxon>Phyllobacterium</taxon>
    </lineage>
</organism>
<accession>A0A2S9JBW2</accession>
<name>A0A2S9JBW2_9HYPH</name>
<dbReference type="Proteomes" id="UP000238563">
    <property type="component" value="Unassembled WGS sequence"/>
</dbReference>
<dbReference type="AlphaFoldDB" id="A0A2S9JBW2"/>
<evidence type="ECO:0000313" key="1">
    <source>
        <dbReference type="EMBL" id="PRD50292.1"/>
    </source>
</evidence>
<keyword evidence="2" id="KW-1185">Reference proteome</keyword>
<proteinExistence type="predicted"/>